<dbReference type="STRING" id="526218.Sterm_3538"/>
<evidence type="ECO:0000256" key="3">
    <source>
        <dbReference type="ARBA" id="ARBA00022741"/>
    </source>
</evidence>
<evidence type="ECO:0000313" key="7">
    <source>
        <dbReference type="EMBL" id="ACZ10372.1"/>
    </source>
</evidence>
<dbReference type="eggNOG" id="COG0524">
    <property type="taxonomic scope" value="Bacteria"/>
</dbReference>
<dbReference type="SUPFAM" id="SSF53613">
    <property type="entry name" value="Ribokinase-like"/>
    <property type="match status" value="1"/>
</dbReference>
<keyword evidence="8" id="KW-1185">Reference proteome</keyword>
<sequence>MPKILTAGEVLVEIMGTRKNQTFRETGEFTGPYPSGAPAIFIDQAAKMGGNTGIISVIGNDDFGRINTDRLKKDGVDVSQVHISNEKTTAVAFVVYQESGSRDFIFTIKDSALQELNYGKIDKSCLDGCEYFHIMGCSVFNENMIDLFNNLLPELKGRGIKVTFDPNFRKEFMENPRIKELIVKIMRNADIILPGEQELLDLTGMETEKDAVKKLLEDGTVVVVVKRGDRGATLYTETEEISVDSVKVTEVDPTGAGDCFGGTFVSLVSQGYSYKEALFYANLAGAYSVTKQGPMEGNLTKEEIDNIYKK</sequence>
<proteinExistence type="inferred from homology"/>
<keyword evidence="5" id="KW-0067">ATP-binding</keyword>
<keyword evidence="3" id="KW-0547">Nucleotide-binding</keyword>
<dbReference type="HOGENOM" id="CLU_027634_6_0_0"/>
<evidence type="ECO:0000313" key="8">
    <source>
        <dbReference type="Proteomes" id="UP000000845"/>
    </source>
</evidence>
<evidence type="ECO:0000256" key="2">
    <source>
        <dbReference type="ARBA" id="ARBA00022679"/>
    </source>
</evidence>
<evidence type="ECO:0000256" key="4">
    <source>
        <dbReference type="ARBA" id="ARBA00022777"/>
    </source>
</evidence>
<feature type="domain" description="Carbohydrate kinase PfkB" evidence="6">
    <location>
        <begin position="33"/>
        <end position="297"/>
    </location>
</feature>
<keyword evidence="4" id="KW-0418">Kinase</keyword>
<dbReference type="PANTHER" id="PTHR43085:SF1">
    <property type="entry name" value="PSEUDOURIDINE KINASE-RELATED"/>
    <property type="match status" value="1"/>
</dbReference>
<dbReference type="RefSeq" id="WP_012862954.1">
    <property type="nucleotide sequence ID" value="NC_013517.1"/>
</dbReference>
<dbReference type="PANTHER" id="PTHR43085">
    <property type="entry name" value="HEXOKINASE FAMILY MEMBER"/>
    <property type="match status" value="1"/>
</dbReference>
<evidence type="ECO:0000259" key="6">
    <source>
        <dbReference type="Pfam" id="PF00294"/>
    </source>
</evidence>
<dbReference type="KEGG" id="str:Sterm_3538"/>
<dbReference type="CDD" id="cd01166">
    <property type="entry name" value="KdgK"/>
    <property type="match status" value="1"/>
</dbReference>
<accession>D1AQW2</accession>
<dbReference type="AlphaFoldDB" id="D1AQW2"/>
<reference evidence="7 8" key="2">
    <citation type="journal article" date="2010" name="Stand. Genomic Sci.">
        <title>Complete genome sequence of Sebaldella termitidis type strain (NCTC 11300).</title>
        <authorList>
            <person name="Harmon-Smith M."/>
            <person name="Celia L."/>
            <person name="Chertkov O."/>
            <person name="Lapidus A."/>
            <person name="Copeland A."/>
            <person name="Glavina Del Rio T."/>
            <person name="Nolan M."/>
            <person name="Lucas S."/>
            <person name="Tice H."/>
            <person name="Cheng J.F."/>
            <person name="Han C."/>
            <person name="Detter J.C."/>
            <person name="Bruce D."/>
            <person name="Goodwin L."/>
            <person name="Pitluck S."/>
            <person name="Pati A."/>
            <person name="Liolios K."/>
            <person name="Ivanova N."/>
            <person name="Mavromatis K."/>
            <person name="Mikhailova N."/>
            <person name="Chen A."/>
            <person name="Palaniappan K."/>
            <person name="Land M."/>
            <person name="Hauser L."/>
            <person name="Chang Y.J."/>
            <person name="Jeffries C.D."/>
            <person name="Brettin T."/>
            <person name="Goker M."/>
            <person name="Beck B."/>
            <person name="Bristow J."/>
            <person name="Eisen J.A."/>
            <person name="Markowitz V."/>
            <person name="Hugenholtz P."/>
            <person name="Kyrpides N.C."/>
            <person name="Klenk H.P."/>
            <person name="Chen F."/>
        </authorList>
    </citation>
    <scope>NUCLEOTIDE SEQUENCE [LARGE SCALE GENOMIC DNA]</scope>
    <source>
        <strain evidence="8">ATCC 33386 / NCTC 11300</strain>
    </source>
</reference>
<evidence type="ECO:0000256" key="1">
    <source>
        <dbReference type="ARBA" id="ARBA00010688"/>
    </source>
</evidence>
<keyword evidence="2" id="KW-0808">Transferase</keyword>
<dbReference type="Gene3D" id="3.40.1190.20">
    <property type="match status" value="1"/>
</dbReference>
<dbReference type="EMBL" id="CP001739">
    <property type="protein sequence ID" value="ACZ10372.1"/>
    <property type="molecule type" value="Genomic_DNA"/>
</dbReference>
<dbReference type="GO" id="GO:0016301">
    <property type="term" value="F:kinase activity"/>
    <property type="evidence" value="ECO:0007669"/>
    <property type="project" value="UniProtKB-KW"/>
</dbReference>
<protein>
    <submittedName>
        <fullName evidence="7">PfkB domain protein</fullName>
    </submittedName>
</protein>
<dbReference type="InterPro" id="IPR050306">
    <property type="entry name" value="PfkB_Carbo_kinase"/>
</dbReference>
<dbReference type="InterPro" id="IPR011611">
    <property type="entry name" value="PfkB_dom"/>
</dbReference>
<evidence type="ECO:0000256" key="5">
    <source>
        <dbReference type="ARBA" id="ARBA00022840"/>
    </source>
</evidence>
<dbReference type="GO" id="GO:0005524">
    <property type="term" value="F:ATP binding"/>
    <property type="evidence" value="ECO:0007669"/>
    <property type="project" value="UniProtKB-KW"/>
</dbReference>
<comment type="similarity">
    <text evidence="1">Belongs to the carbohydrate kinase PfkB family.</text>
</comment>
<gene>
    <name evidence="7" type="ordered locus">Sterm_3538</name>
</gene>
<name>D1AQW2_SEBTE</name>
<organism evidence="7 8">
    <name type="scientific">Sebaldella termitidis (strain ATCC 33386 / NCTC 11300)</name>
    <dbReference type="NCBI Taxonomy" id="526218"/>
    <lineage>
        <taxon>Bacteria</taxon>
        <taxon>Fusobacteriati</taxon>
        <taxon>Fusobacteriota</taxon>
        <taxon>Fusobacteriia</taxon>
        <taxon>Fusobacteriales</taxon>
        <taxon>Leptotrichiaceae</taxon>
        <taxon>Sebaldella</taxon>
    </lineage>
</organism>
<dbReference type="InterPro" id="IPR029056">
    <property type="entry name" value="Ribokinase-like"/>
</dbReference>
<dbReference type="Pfam" id="PF00294">
    <property type="entry name" value="PfkB"/>
    <property type="match status" value="1"/>
</dbReference>
<reference evidence="8" key="1">
    <citation type="submission" date="2009-09" db="EMBL/GenBank/DDBJ databases">
        <title>The complete chromosome of Sebaldella termitidis ATCC 33386.</title>
        <authorList>
            <consortium name="US DOE Joint Genome Institute (JGI-PGF)"/>
            <person name="Lucas S."/>
            <person name="Copeland A."/>
            <person name="Lapidus A."/>
            <person name="Glavina del Rio T."/>
            <person name="Dalin E."/>
            <person name="Tice H."/>
            <person name="Bruce D."/>
            <person name="Goodwin L."/>
            <person name="Pitluck S."/>
            <person name="Kyrpides N."/>
            <person name="Mavromatis K."/>
            <person name="Ivanova N."/>
            <person name="Mikhailova N."/>
            <person name="Sims D."/>
            <person name="Meincke L."/>
            <person name="Brettin T."/>
            <person name="Detter J.C."/>
            <person name="Han C."/>
            <person name="Larimer F."/>
            <person name="Land M."/>
            <person name="Hauser L."/>
            <person name="Markowitz V."/>
            <person name="Cheng J.F."/>
            <person name="Hugenholtz P."/>
            <person name="Woyke T."/>
            <person name="Wu D."/>
            <person name="Eisen J.A."/>
        </authorList>
    </citation>
    <scope>NUCLEOTIDE SEQUENCE [LARGE SCALE GENOMIC DNA]</scope>
    <source>
        <strain evidence="8">ATCC 33386 / NCTC 11300</strain>
    </source>
</reference>
<dbReference type="Proteomes" id="UP000000845">
    <property type="component" value="Chromosome"/>
</dbReference>